<organism evidence="1 2">
    <name type="scientific">Paenibacillus physcomitrellae</name>
    <dbReference type="NCBI Taxonomy" id="1619311"/>
    <lineage>
        <taxon>Bacteria</taxon>
        <taxon>Bacillati</taxon>
        <taxon>Bacillota</taxon>
        <taxon>Bacilli</taxon>
        <taxon>Bacillales</taxon>
        <taxon>Paenibacillaceae</taxon>
        <taxon>Paenibacillus</taxon>
    </lineage>
</organism>
<sequence>MARFQTLIMSEMAPFARPIHLIDVAVANNGVEPFDACILGLVNGNTVFQFVSQVAPCHERGSVMHIRNMGIYEPMLLVITTSIHLQRHASIRIVFRDASGEIMGMWSELNVEWTAS</sequence>
<protein>
    <recommendedName>
        <fullName evidence="3">WIAG-tail domain</fullName>
    </recommendedName>
</protein>
<evidence type="ECO:0000313" key="1">
    <source>
        <dbReference type="EMBL" id="GGA35981.1"/>
    </source>
</evidence>
<keyword evidence="2" id="KW-1185">Reference proteome</keyword>
<accession>A0ABQ1G5C9</accession>
<reference evidence="2" key="1">
    <citation type="journal article" date="2019" name="Int. J. Syst. Evol. Microbiol.">
        <title>The Global Catalogue of Microorganisms (GCM) 10K type strain sequencing project: providing services to taxonomists for standard genome sequencing and annotation.</title>
        <authorList>
            <consortium name="The Broad Institute Genomics Platform"/>
            <consortium name="The Broad Institute Genome Sequencing Center for Infectious Disease"/>
            <person name="Wu L."/>
            <person name="Ma J."/>
        </authorList>
    </citation>
    <scope>NUCLEOTIDE SEQUENCE [LARGE SCALE GENOMIC DNA]</scope>
    <source>
        <strain evidence="2">CGMCC 1.15044</strain>
    </source>
</reference>
<dbReference type="Proteomes" id="UP000609323">
    <property type="component" value="Unassembled WGS sequence"/>
</dbReference>
<comment type="caution">
    <text evidence="1">The sequence shown here is derived from an EMBL/GenBank/DDBJ whole genome shotgun (WGS) entry which is preliminary data.</text>
</comment>
<proteinExistence type="predicted"/>
<dbReference type="EMBL" id="BMHF01000006">
    <property type="protein sequence ID" value="GGA35981.1"/>
    <property type="molecule type" value="Genomic_DNA"/>
</dbReference>
<evidence type="ECO:0000313" key="2">
    <source>
        <dbReference type="Proteomes" id="UP000609323"/>
    </source>
</evidence>
<gene>
    <name evidence="1" type="ORF">GCM10010917_21450</name>
</gene>
<evidence type="ECO:0008006" key="3">
    <source>
        <dbReference type="Google" id="ProtNLM"/>
    </source>
</evidence>
<dbReference type="RefSeq" id="WP_094093991.1">
    <property type="nucleotide sequence ID" value="NZ_BMHF01000006.1"/>
</dbReference>
<name>A0ABQ1G5C9_9BACL</name>